<keyword evidence="5 8" id="KW-0812">Transmembrane</keyword>
<keyword evidence="3" id="KW-1003">Cell membrane</keyword>
<feature type="transmembrane region" description="Helical" evidence="8">
    <location>
        <begin position="250"/>
        <end position="272"/>
    </location>
</feature>
<evidence type="ECO:0000256" key="7">
    <source>
        <dbReference type="ARBA" id="ARBA00023136"/>
    </source>
</evidence>
<evidence type="ECO:0000256" key="5">
    <source>
        <dbReference type="ARBA" id="ARBA00022692"/>
    </source>
</evidence>
<evidence type="ECO:0000256" key="2">
    <source>
        <dbReference type="ARBA" id="ARBA00022448"/>
    </source>
</evidence>
<dbReference type="AlphaFoldDB" id="A0A9N8K4L0"/>
<keyword evidence="4" id="KW-0997">Cell inner membrane</keyword>
<gene>
    <name evidence="9" type="ORF">AWRI4233_LOCUS6549</name>
</gene>
<dbReference type="OrthoDB" id="10254418at2759"/>
<keyword evidence="2" id="KW-0813">Transport</keyword>
<comment type="caution">
    <text evidence="9">The sequence shown here is derived from an EMBL/GenBank/DDBJ whole genome shotgun (WGS) entry which is preliminary data.</text>
</comment>
<evidence type="ECO:0000256" key="3">
    <source>
        <dbReference type="ARBA" id="ARBA00022475"/>
    </source>
</evidence>
<name>A0A9N8K4L0_9PEZI</name>
<evidence type="ECO:0000256" key="4">
    <source>
        <dbReference type="ARBA" id="ARBA00022519"/>
    </source>
</evidence>
<reference evidence="9" key="1">
    <citation type="submission" date="2020-06" db="EMBL/GenBank/DDBJ databases">
        <authorList>
            <person name="Onetto C."/>
        </authorList>
    </citation>
    <scope>NUCLEOTIDE SEQUENCE</scope>
</reference>
<evidence type="ECO:0000313" key="9">
    <source>
        <dbReference type="EMBL" id="CAD0097725.1"/>
    </source>
</evidence>
<sequence length="342" mass="34655">FSKTTQPCHLWFQEYAAGTLFGAALFAAGVFAPGTIIAQMRLEDFSMVKAMLGASATSALVVHLADSSKFAAMKPRTPQSIGFFPYDGNIIGGSMIGVGMALTGACPGTVFVQAGAGLPSGIYVLGGGILGGLLFVSAQPSIARLRKSRGSNKTNSELTIPKSLGVSPWVVLAMWEIMCFGMLQLLSGFKGSMTGTQGLVSPVLGGLLIGAAQACAIALTRHTVGTSGGFEDVGRWLRNVISGDASKGPITASVLFDAGIVSASALLARFLLPAASAQAQASSHLISRSTAVIGGVVMAFGSRLAGGCTSGHGISGLATFSWASLVSVASMFAAGVLTAALR</sequence>
<organism evidence="9 10">
    <name type="scientific">Aureobasidium mustum</name>
    <dbReference type="NCBI Taxonomy" id="2773714"/>
    <lineage>
        <taxon>Eukaryota</taxon>
        <taxon>Fungi</taxon>
        <taxon>Dikarya</taxon>
        <taxon>Ascomycota</taxon>
        <taxon>Pezizomycotina</taxon>
        <taxon>Dothideomycetes</taxon>
        <taxon>Dothideomycetidae</taxon>
        <taxon>Dothideales</taxon>
        <taxon>Saccotheciaceae</taxon>
        <taxon>Aureobasidium</taxon>
    </lineage>
</organism>
<dbReference type="EMBL" id="CAIJEO010000008">
    <property type="protein sequence ID" value="CAD0097725.1"/>
    <property type="molecule type" value="Genomic_DNA"/>
</dbReference>
<evidence type="ECO:0000256" key="1">
    <source>
        <dbReference type="ARBA" id="ARBA00004429"/>
    </source>
</evidence>
<feature type="transmembrane region" description="Helical" evidence="8">
    <location>
        <begin position="90"/>
        <end position="110"/>
    </location>
</feature>
<evidence type="ECO:0000256" key="6">
    <source>
        <dbReference type="ARBA" id="ARBA00022989"/>
    </source>
</evidence>
<feature type="transmembrane region" description="Helical" evidence="8">
    <location>
        <begin position="320"/>
        <end position="341"/>
    </location>
</feature>
<dbReference type="PANTHER" id="PTHR30574">
    <property type="entry name" value="INNER MEMBRANE PROTEIN YEDE"/>
    <property type="match status" value="1"/>
</dbReference>
<feature type="transmembrane region" description="Helical" evidence="8">
    <location>
        <begin position="292"/>
        <end position="314"/>
    </location>
</feature>
<dbReference type="InterPro" id="IPR007272">
    <property type="entry name" value="Sulf_transp_TsuA/YedE"/>
</dbReference>
<feature type="transmembrane region" description="Helical" evidence="8">
    <location>
        <begin position="122"/>
        <end position="142"/>
    </location>
</feature>
<keyword evidence="7 8" id="KW-0472">Membrane</keyword>
<feature type="transmembrane region" description="Helical" evidence="8">
    <location>
        <begin position="15"/>
        <end position="38"/>
    </location>
</feature>
<accession>A0A9N8K4L0</accession>
<dbReference type="Pfam" id="PF04143">
    <property type="entry name" value="Sulf_transp"/>
    <property type="match status" value="1"/>
</dbReference>
<feature type="transmembrane region" description="Helical" evidence="8">
    <location>
        <begin position="166"/>
        <end position="186"/>
    </location>
</feature>
<comment type="subcellular location">
    <subcellularLocation>
        <location evidence="1">Cell inner membrane</location>
        <topology evidence="1">Multi-pass membrane protein</topology>
    </subcellularLocation>
</comment>
<dbReference type="PANTHER" id="PTHR30574:SF1">
    <property type="entry name" value="SULPHUR TRANSPORT DOMAIN-CONTAINING PROTEIN"/>
    <property type="match status" value="1"/>
</dbReference>
<feature type="non-terminal residue" evidence="9">
    <location>
        <position position="1"/>
    </location>
</feature>
<keyword evidence="6 8" id="KW-1133">Transmembrane helix</keyword>
<evidence type="ECO:0008006" key="11">
    <source>
        <dbReference type="Google" id="ProtNLM"/>
    </source>
</evidence>
<proteinExistence type="predicted"/>
<protein>
    <recommendedName>
        <fullName evidence="11">Sulphur transport domain-containing protein</fullName>
    </recommendedName>
</protein>
<keyword evidence="10" id="KW-1185">Reference proteome</keyword>
<dbReference type="Proteomes" id="UP000714618">
    <property type="component" value="Unassembled WGS sequence"/>
</dbReference>
<feature type="non-terminal residue" evidence="9">
    <location>
        <position position="342"/>
    </location>
</feature>
<evidence type="ECO:0000313" key="10">
    <source>
        <dbReference type="Proteomes" id="UP000714618"/>
    </source>
</evidence>
<dbReference type="GO" id="GO:0005886">
    <property type="term" value="C:plasma membrane"/>
    <property type="evidence" value="ECO:0007669"/>
    <property type="project" value="UniProtKB-SubCell"/>
</dbReference>
<evidence type="ECO:0000256" key="8">
    <source>
        <dbReference type="SAM" id="Phobius"/>
    </source>
</evidence>